<name>A0ABR2GIX1_9EUKA</name>
<proteinExistence type="predicted"/>
<reference evidence="1 2" key="1">
    <citation type="submission" date="2024-04" db="EMBL/GenBank/DDBJ databases">
        <title>Tritrichomonas musculus Genome.</title>
        <authorList>
            <person name="Alves-Ferreira E."/>
            <person name="Grigg M."/>
            <person name="Lorenzi H."/>
            <person name="Galac M."/>
        </authorList>
    </citation>
    <scope>NUCLEOTIDE SEQUENCE [LARGE SCALE GENOMIC DNA]</scope>
    <source>
        <strain evidence="1 2">EAF2021</strain>
    </source>
</reference>
<gene>
    <name evidence="1" type="ORF">M9Y10_042515</name>
</gene>
<evidence type="ECO:0000313" key="1">
    <source>
        <dbReference type="EMBL" id="KAK8833661.1"/>
    </source>
</evidence>
<evidence type="ECO:0000313" key="2">
    <source>
        <dbReference type="Proteomes" id="UP001470230"/>
    </source>
</evidence>
<sequence length="63" mass="7359">MAVLFDIENDIISQTFGNRDIDSICSFLYDTDDHLSSFLDWLRNRIAFSEPELSGNNNDCYYK</sequence>
<keyword evidence="2" id="KW-1185">Reference proteome</keyword>
<protein>
    <submittedName>
        <fullName evidence="1">Uncharacterized protein</fullName>
    </submittedName>
</protein>
<comment type="caution">
    <text evidence="1">The sequence shown here is derived from an EMBL/GenBank/DDBJ whole genome shotgun (WGS) entry which is preliminary data.</text>
</comment>
<accession>A0ABR2GIX1</accession>
<organism evidence="1 2">
    <name type="scientific">Tritrichomonas musculus</name>
    <dbReference type="NCBI Taxonomy" id="1915356"/>
    <lineage>
        <taxon>Eukaryota</taxon>
        <taxon>Metamonada</taxon>
        <taxon>Parabasalia</taxon>
        <taxon>Tritrichomonadida</taxon>
        <taxon>Tritrichomonadidae</taxon>
        <taxon>Tritrichomonas</taxon>
    </lineage>
</organism>
<dbReference type="Proteomes" id="UP001470230">
    <property type="component" value="Unassembled WGS sequence"/>
</dbReference>
<dbReference type="EMBL" id="JAPFFF010000740">
    <property type="protein sequence ID" value="KAK8833661.1"/>
    <property type="molecule type" value="Genomic_DNA"/>
</dbReference>